<reference evidence="2" key="1">
    <citation type="submission" date="2021-04" db="EMBL/GenBank/DDBJ databases">
        <authorList>
            <consortium name="Molecular Ecology Group"/>
        </authorList>
    </citation>
    <scope>NUCLEOTIDE SEQUENCE</scope>
</reference>
<name>A0A8S3ZJS5_9EUPU</name>
<evidence type="ECO:0000313" key="2">
    <source>
        <dbReference type="EMBL" id="CAG5129733.1"/>
    </source>
</evidence>
<accession>A0A8S3ZJS5</accession>
<feature type="transmembrane region" description="Helical" evidence="1">
    <location>
        <begin position="99"/>
        <end position="119"/>
    </location>
</feature>
<organism evidence="2 3">
    <name type="scientific">Candidula unifasciata</name>
    <dbReference type="NCBI Taxonomy" id="100452"/>
    <lineage>
        <taxon>Eukaryota</taxon>
        <taxon>Metazoa</taxon>
        <taxon>Spiralia</taxon>
        <taxon>Lophotrochozoa</taxon>
        <taxon>Mollusca</taxon>
        <taxon>Gastropoda</taxon>
        <taxon>Heterobranchia</taxon>
        <taxon>Euthyneura</taxon>
        <taxon>Panpulmonata</taxon>
        <taxon>Eupulmonata</taxon>
        <taxon>Stylommatophora</taxon>
        <taxon>Helicina</taxon>
        <taxon>Helicoidea</taxon>
        <taxon>Geomitridae</taxon>
        <taxon>Candidula</taxon>
    </lineage>
</organism>
<keyword evidence="3" id="KW-1185">Reference proteome</keyword>
<keyword evidence="1" id="KW-1133">Transmembrane helix</keyword>
<comment type="caution">
    <text evidence="2">The sequence shown here is derived from an EMBL/GenBank/DDBJ whole genome shotgun (WGS) entry which is preliminary data.</text>
</comment>
<evidence type="ECO:0000313" key="3">
    <source>
        <dbReference type="Proteomes" id="UP000678393"/>
    </source>
</evidence>
<dbReference type="Proteomes" id="UP000678393">
    <property type="component" value="Unassembled WGS sequence"/>
</dbReference>
<protein>
    <submittedName>
        <fullName evidence="2">Uncharacterized protein</fullName>
    </submittedName>
</protein>
<keyword evidence="1" id="KW-0472">Membrane</keyword>
<dbReference type="AlphaFoldDB" id="A0A8S3ZJS5"/>
<gene>
    <name evidence="2" type="ORF">CUNI_LOCUS15291</name>
</gene>
<dbReference type="EMBL" id="CAJHNH020003657">
    <property type="protein sequence ID" value="CAG5129733.1"/>
    <property type="molecule type" value="Genomic_DNA"/>
</dbReference>
<keyword evidence="1" id="KW-0812">Transmembrane</keyword>
<evidence type="ECO:0000256" key="1">
    <source>
        <dbReference type="SAM" id="Phobius"/>
    </source>
</evidence>
<feature type="transmembrane region" description="Helical" evidence="1">
    <location>
        <begin position="74"/>
        <end position="93"/>
    </location>
</feature>
<proteinExistence type="predicted"/>
<sequence length="127" mass="14391">MRLKRKLLDASSMNRQRKLGQQETGCFEKVYESLETLFLFTVYVAANCTACYIDPESGAMMLAPSTLLLRRARIVNTAFFVCMILASFTYLLLNKMDAFFIVLVHGLFLGVVTWQNAAVTAPYKEDD</sequence>